<gene>
    <name evidence="1" type="ORF">OOT00_06820</name>
</gene>
<dbReference type="RefSeq" id="WP_265424565.1">
    <property type="nucleotide sequence ID" value="NZ_JAPFPW010000006.1"/>
</dbReference>
<dbReference type="CDD" id="cd06223">
    <property type="entry name" value="PRTases_typeI"/>
    <property type="match status" value="1"/>
</dbReference>
<dbReference type="InterPro" id="IPR000836">
    <property type="entry name" value="PRTase_dom"/>
</dbReference>
<dbReference type="EMBL" id="JAPFPW010000006">
    <property type="protein sequence ID" value="MCW7753696.1"/>
    <property type="molecule type" value="Genomic_DNA"/>
</dbReference>
<dbReference type="InterPro" id="IPR029057">
    <property type="entry name" value="PRTase-like"/>
</dbReference>
<organism evidence="1 2">
    <name type="scientific">Desulfobotulus pelophilus</name>
    <dbReference type="NCBI Taxonomy" id="2823377"/>
    <lineage>
        <taxon>Bacteria</taxon>
        <taxon>Pseudomonadati</taxon>
        <taxon>Thermodesulfobacteriota</taxon>
        <taxon>Desulfobacteria</taxon>
        <taxon>Desulfobacterales</taxon>
        <taxon>Desulfobacteraceae</taxon>
        <taxon>Desulfobotulus</taxon>
    </lineage>
</organism>
<dbReference type="Gene3D" id="3.40.50.2020">
    <property type="match status" value="1"/>
</dbReference>
<protein>
    <recommendedName>
        <fullName evidence="3">Phosphoribosyltransferase</fullName>
    </recommendedName>
</protein>
<proteinExistence type="predicted"/>
<dbReference type="Proteomes" id="UP001209681">
    <property type="component" value="Unassembled WGS sequence"/>
</dbReference>
<accession>A0ABT3N8B0</accession>
<evidence type="ECO:0008006" key="3">
    <source>
        <dbReference type="Google" id="ProtNLM"/>
    </source>
</evidence>
<sequence>MSYPKSELPDCVLYPLEAEQSTGFQKLIASTPETRSICNDTAVMGIRYTRNLEKACSRILTALQAQKELRIEENETLVLHILRGGLNFGLREALFSAFGWNRHGASFISAQRARVDDDPEHWHIIESEYSKVYMPRVASIVIGDVVATGTSLEHAMQALIQEAIKQGTCLRSILFFTFGGVRAEEILEKTHRMCRDRFQDYEKTTLIYLEGRFTVPSAETPLSIKLTGTDLLRWQAQMAPEFIASQYEHPAFPLQRCAIYDAGSRAFWTPEYVEDVKGYWKACLNLAQSGKTFNDFLEERFPGLDAEPFGNVDIVSLCREEMRRMEAL</sequence>
<evidence type="ECO:0000313" key="1">
    <source>
        <dbReference type="EMBL" id="MCW7753696.1"/>
    </source>
</evidence>
<evidence type="ECO:0000313" key="2">
    <source>
        <dbReference type="Proteomes" id="UP001209681"/>
    </source>
</evidence>
<dbReference type="SUPFAM" id="SSF53271">
    <property type="entry name" value="PRTase-like"/>
    <property type="match status" value="1"/>
</dbReference>
<reference evidence="1 2" key="1">
    <citation type="submission" date="2022-11" db="EMBL/GenBank/DDBJ databases">
        <title>Desulfobotulus tamanensis H1 sp. nov. - anaerobic, alkaliphilic, sulphate reducing bacterium isolated from terrestrial mud volcano.</title>
        <authorList>
            <person name="Frolova A."/>
            <person name="Merkel A.Y."/>
            <person name="Slobodkin A.I."/>
        </authorList>
    </citation>
    <scope>NUCLEOTIDE SEQUENCE [LARGE SCALE GENOMIC DNA]</scope>
    <source>
        <strain evidence="1 2">H1</strain>
    </source>
</reference>
<name>A0ABT3N8B0_9BACT</name>
<comment type="caution">
    <text evidence="1">The sequence shown here is derived from an EMBL/GenBank/DDBJ whole genome shotgun (WGS) entry which is preliminary data.</text>
</comment>
<keyword evidence="2" id="KW-1185">Reference proteome</keyword>